<evidence type="ECO:0000313" key="1">
    <source>
        <dbReference type="EMBL" id="QHT27065.1"/>
    </source>
</evidence>
<dbReference type="Gene3D" id="2.160.10.10">
    <property type="entry name" value="Hexapeptide repeat proteins"/>
    <property type="match status" value="2"/>
</dbReference>
<accession>A0A6C0EIA6</accession>
<proteinExistence type="predicted"/>
<evidence type="ECO:0008006" key="2">
    <source>
        <dbReference type="Google" id="ProtNLM"/>
    </source>
</evidence>
<dbReference type="InterPro" id="IPR011004">
    <property type="entry name" value="Trimer_LpxA-like_sf"/>
</dbReference>
<organism evidence="1">
    <name type="scientific">viral metagenome</name>
    <dbReference type="NCBI Taxonomy" id="1070528"/>
    <lineage>
        <taxon>unclassified sequences</taxon>
        <taxon>metagenomes</taxon>
        <taxon>organismal metagenomes</taxon>
    </lineage>
</organism>
<dbReference type="EMBL" id="MN739809">
    <property type="protein sequence ID" value="QHT27065.1"/>
    <property type="molecule type" value="Genomic_DNA"/>
</dbReference>
<dbReference type="SUPFAM" id="SSF51161">
    <property type="entry name" value="Trimeric LpxA-like enzymes"/>
    <property type="match status" value="3"/>
</dbReference>
<sequence length="857" mass="90295">MSSLDNILIRKYISMVGLDSIINNSGNTTIIGNTSFNSNLNVSGYSIVQNNTTIYSSLYISGNTIFNGDTSFNSSINISGNTRINGSTSILSNLNINSNCTLFGNLYVSSNAVIDNAITINNNLSINGSAIFNNIAISTINPVNQTLNIYGNQINIGNANSIINIIGTSNFIATDDFMSTDKLISLNLNASTGTGFDIGNSSGIEILGTAGTGFIQTTTDASRFIIRPPAGGQTMFIATVDINNNLNISGITTLNNNVSLSSQLYVSGNTIFNNNTSINSNLNVLNMLLNNSVTIGSSLIVTNNSILNGSITIAGIINVNSTMTILGNTTIMGSLTVSGTSILTGALTIGSNLYVLGNTIINSALTIGSLLNVTANTNIKSSVSINSNLLINNTSILQNTTILSNLNVSNQTNIQGALTFASNLSVSGNVILTNNLTLGSQLANLNILSSIVSQLPEYPDNNTAANAGVANWGWYRTGGVLKIRLNSVPPTIYLSSGSSITIYSGLSFTDPGAYALDYFNNSNPVYMTSIISGNTNLLSSNILISGSSSVITQVTALSAGNYTTTYQATDTTGNIGYNYRMLNITYFNNIILNNWILRVNNAGGNLSTSEINAHFKFITSLQSNSNAWSKILRLNTFCGDSLNAALCPLIIDGGLSNNGASLNDTTQSGTPNYSRTGGVSSTGAAINTGLKITTITSNGQNLHMGVYAFTQLNGRPMGIWGPIGAWTRHYCVTDDSFGGGNNASLWGGQVYLNANTNSIGMNIIKRNTNDTTYFYRNGVKTTVTGNVDNSYPINWPCSVLAANGSADSNAANNIYGTLNGVTSARLGGYTMGYELTDAQALDITNAFNQLNLDLSRS</sequence>
<reference evidence="1" key="1">
    <citation type="journal article" date="2020" name="Nature">
        <title>Giant virus diversity and host interactions through global metagenomics.</title>
        <authorList>
            <person name="Schulz F."/>
            <person name="Roux S."/>
            <person name="Paez-Espino D."/>
            <person name="Jungbluth S."/>
            <person name="Walsh D.A."/>
            <person name="Denef V.J."/>
            <person name="McMahon K.D."/>
            <person name="Konstantinidis K.T."/>
            <person name="Eloe-Fadrosh E.A."/>
            <person name="Kyrpides N.C."/>
            <person name="Woyke T."/>
        </authorList>
    </citation>
    <scope>NUCLEOTIDE SEQUENCE</scope>
    <source>
        <strain evidence="1">GVMAG-M-3300023179-2</strain>
    </source>
</reference>
<dbReference type="AlphaFoldDB" id="A0A6C0EIA6"/>
<protein>
    <recommendedName>
        <fullName evidence="2">Peptidase S74 domain-containing protein</fullName>
    </recommendedName>
</protein>
<name>A0A6C0EIA6_9ZZZZ</name>